<sequence length="185" mass="21234">MNQLRTDPVLQELIEEHGTLELEPAVDPFERLVVSIVNQQISTASASAIRERFFNRFDIAPEPLLNANEDDLRDVGLSQQKIEYIQNTAKTFQKENLTKATFSDMSDQAVIDELTTIRGIGVWTAKMFLMFSLGRKDVFPTEDLAVRKGMQELYGDLTESEMVEIAEQWRPNRSIAALYIWRAYE</sequence>
<dbReference type="EMBL" id="JBHTAX010000001">
    <property type="protein sequence ID" value="MFC7188878.1"/>
    <property type="molecule type" value="Genomic_DNA"/>
</dbReference>
<comment type="similarity">
    <text evidence="1">Belongs to the alkylbase DNA glycosidase AlkA family.</text>
</comment>
<evidence type="ECO:0000259" key="4">
    <source>
        <dbReference type="SMART" id="SM00478"/>
    </source>
</evidence>
<keyword evidence="2" id="KW-0227">DNA damage</keyword>
<evidence type="ECO:0000256" key="1">
    <source>
        <dbReference type="ARBA" id="ARBA00010817"/>
    </source>
</evidence>
<dbReference type="RefSeq" id="WP_248904569.1">
    <property type="nucleotide sequence ID" value="NZ_CP109979.1"/>
</dbReference>
<dbReference type="PROSITE" id="PS00516">
    <property type="entry name" value="ALKYLBASE_DNA_GLYCOS"/>
    <property type="match status" value="1"/>
</dbReference>
<evidence type="ECO:0000313" key="5">
    <source>
        <dbReference type="EMBL" id="MFC7188878.1"/>
    </source>
</evidence>
<gene>
    <name evidence="5" type="ORF">ACFQL7_02800</name>
</gene>
<dbReference type="GO" id="GO:0006281">
    <property type="term" value="P:DNA repair"/>
    <property type="evidence" value="ECO:0007669"/>
    <property type="project" value="UniProtKB-KW"/>
</dbReference>
<dbReference type="PANTHER" id="PTHR43003">
    <property type="entry name" value="DNA-3-METHYLADENINE GLYCOSYLASE"/>
    <property type="match status" value="1"/>
</dbReference>
<dbReference type="InterPro" id="IPR011257">
    <property type="entry name" value="DNA_glycosylase"/>
</dbReference>
<dbReference type="InterPro" id="IPR000035">
    <property type="entry name" value="Alkylbase_DNA_glycsylse_CS"/>
</dbReference>
<dbReference type="GeneID" id="76198442"/>
<dbReference type="CDD" id="cd00056">
    <property type="entry name" value="ENDO3c"/>
    <property type="match status" value="1"/>
</dbReference>
<keyword evidence="3" id="KW-0234">DNA repair</keyword>
<dbReference type="Gene3D" id="1.10.340.30">
    <property type="entry name" value="Hypothetical protein, domain 2"/>
    <property type="match status" value="1"/>
</dbReference>
<dbReference type="AlphaFoldDB" id="A0ABD5YHZ7"/>
<dbReference type="SMART" id="SM00478">
    <property type="entry name" value="ENDO3c"/>
    <property type="match status" value="1"/>
</dbReference>
<evidence type="ECO:0000256" key="3">
    <source>
        <dbReference type="ARBA" id="ARBA00023204"/>
    </source>
</evidence>
<dbReference type="FunFam" id="1.10.340.30:FF:000004">
    <property type="entry name" value="DNA-3-methyladenine glycosylase II"/>
    <property type="match status" value="1"/>
</dbReference>
<comment type="caution">
    <text evidence="5">The sequence shown here is derived from an EMBL/GenBank/DDBJ whole genome shotgun (WGS) entry which is preliminary data.</text>
</comment>
<reference evidence="5 6" key="1">
    <citation type="journal article" date="2019" name="Int. J. Syst. Evol. Microbiol.">
        <title>The Global Catalogue of Microorganisms (GCM) 10K type strain sequencing project: providing services to taxonomists for standard genome sequencing and annotation.</title>
        <authorList>
            <consortium name="The Broad Institute Genomics Platform"/>
            <consortium name="The Broad Institute Genome Sequencing Center for Infectious Disease"/>
            <person name="Wu L."/>
            <person name="Ma J."/>
        </authorList>
    </citation>
    <scope>NUCLEOTIDE SEQUENCE [LARGE SCALE GENOMIC DNA]</scope>
    <source>
        <strain evidence="5 6">RDMS1</strain>
    </source>
</reference>
<dbReference type="Proteomes" id="UP001596417">
    <property type="component" value="Unassembled WGS sequence"/>
</dbReference>
<dbReference type="InterPro" id="IPR003265">
    <property type="entry name" value="HhH-GPD_domain"/>
</dbReference>
<dbReference type="PANTHER" id="PTHR43003:SF5">
    <property type="entry name" value="DNA-3-METHYLADENINE GLYCOSYLASE"/>
    <property type="match status" value="1"/>
</dbReference>
<evidence type="ECO:0000256" key="2">
    <source>
        <dbReference type="ARBA" id="ARBA00022763"/>
    </source>
</evidence>
<dbReference type="Pfam" id="PF00730">
    <property type="entry name" value="HhH-GPD"/>
    <property type="match status" value="1"/>
</dbReference>
<dbReference type="SUPFAM" id="SSF48150">
    <property type="entry name" value="DNA-glycosylase"/>
    <property type="match status" value="1"/>
</dbReference>
<dbReference type="Gene3D" id="1.10.1670.40">
    <property type="match status" value="1"/>
</dbReference>
<dbReference type="InterPro" id="IPR051912">
    <property type="entry name" value="Alkylbase_DNA_Glycosylase/TA"/>
</dbReference>
<organism evidence="5 6">
    <name type="scientific">Halocatena marina</name>
    <dbReference type="NCBI Taxonomy" id="2934937"/>
    <lineage>
        <taxon>Archaea</taxon>
        <taxon>Methanobacteriati</taxon>
        <taxon>Methanobacteriota</taxon>
        <taxon>Stenosarchaea group</taxon>
        <taxon>Halobacteria</taxon>
        <taxon>Halobacteriales</taxon>
        <taxon>Natronomonadaceae</taxon>
        <taxon>Halocatena</taxon>
    </lineage>
</organism>
<keyword evidence="6" id="KW-1185">Reference proteome</keyword>
<name>A0ABD5YHZ7_9EURY</name>
<proteinExistence type="inferred from homology"/>
<feature type="domain" description="HhH-GPD" evidence="4">
    <location>
        <begin position="37"/>
        <end position="185"/>
    </location>
</feature>
<protein>
    <submittedName>
        <fullName evidence="5">DNA-3-methyladenine glycosylase family protein</fullName>
    </submittedName>
</protein>
<accession>A0ABD5YHZ7</accession>
<evidence type="ECO:0000313" key="6">
    <source>
        <dbReference type="Proteomes" id="UP001596417"/>
    </source>
</evidence>